<dbReference type="InterPro" id="IPR002893">
    <property type="entry name" value="Znf_MYND"/>
</dbReference>
<name>A0A7S1UPI3_9STRA</name>
<evidence type="ECO:0000256" key="2">
    <source>
        <dbReference type="ARBA" id="ARBA00022771"/>
    </source>
</evidence>
<dbReference type="EMBL" id="HBGK01006646">
    <property type="protein sequence ID" value="CAD9274563.1"/>
    <property type="molecule type" value="Transcribed_RNA"/>
</dbReference>
<dbReference type="AlphaFoldDB" id="A0A7S1UPI3"/>
<keyword evidence="2 4" id="KW-0863">Zinc-finger</keyword>
<evidence type="ECO:0000256" key="3">
    <source>
        <dbReference type="ARBA" id="ARBA00022833"/>
    </source>
</evidence>
<proteinExistence type="predicted"/>
<evidence type="ECO:0000259" key="5">
    <source>
        <dbReference type="PROSITE" id="PS50865"/>
    </source>
</evidence>
<accession>A0A7S1UPI3</accession>
<reference evidence="6" key="1">
    <citation type="submission" date="2021-01" db="EMBL/GenBank/DDBJ databases">
        <authorList>
            <person name="Corre E."/>
            <person name="Pelletier E."/>
            <person name="Niang G."/>
            <person name="Scheremetjew M."/>
            <person name="Finn R."/>
            <person name="Kale V."/>
            <person name="Holt S."/>
            <person name="Cochrane G."/>
            <person name="Meng A."/>
            <person name="Brown T."/>
            <person name="Cohen L."/>
        </authorList>
    </citation>
    <scope>NUCLEOTIDE SEQUENCE</scope>
    <source>
        <strain evidence="6">CCMP 410</strain>
    </source>
</reference>
<dbReference type="GO" id="GO:0008270">
    <property type="term" value="F:zinc ion binding"/>
    <property type="evidence" value="ECO:0007669"/>
    <property type="project" value="UniProtKB-KW"/>
</dbReference>
<organism evidence="6">
    <name type="scientific">Grammatophora oceanica</name>
    <dbReference type="NCBI Taxonomy" id="210454"/>
    <lineage>
        <taxon>Eukaryota</taxon>
        <taxon>Sar</taxon>
        <taxon>Stramenopiles</taxon>
        <taxon>Ochrophyta</taxon>
        <taxon>Bacillariophyta</taxon>
        <taxon>Fragilariophyceae</taxon>
        <taxon>Fragilariophycidae</taxon>
        <taxon>Rhabdonematales</taxon>
        <taxon>Grammatophoraceae</taxon>
        <taxon>Grammatophora</taxon>
    </lineage>
</organism>
<dbReference type="Pfam" id="PF01753">
    <property type="entry name" value="zf-MYND"/>
    <property type="match status" value="1"/>
</dbReference>
<evidence type="ECO:0000256" key="1">
    <source>
        <dbReference type="ARBA" id="ARBA00022723"/>
    </source>
</evidence>
<evidence type="ECO:0000256" key="4">
    <source>
        <dbReference type="PROSITE-ProRule" id="PRU00134"/>
    </source>
</evidence>
<dbReference type="PROSITE" id="PS50865">
    <property type="entry name" value="ZF_MYND_2"/>
    <property type="match status" value="1"/>
</dbReference>
<protein>
    <recommendedName>
        <fullName evidence="5">MYND-type domain-containing protein</fullName>
    </recommendedName>
</protein>
<gene>
    <name evidence="6" type="ORF">GOCE00092_LOCUS3471</name>
</gene>
<dbReference type="SUPFAM" id="SSF144232">
    <property type="entry name" value="HIT/MYND zinc finger-like"/>
    <property type="match status" value="1"/>
</dbReference>
<keyword evidence="1" id="KW-0479">Metal-binding</keyword>
<dbReference type="PROSITE" id="PS01360">
    <property type="entry name" value="ZF_MYND_1"/>
    <property type="match status" value="1"/>
</dbReference>
<feature type="domain" description="MYND-type" evidence="5">
    <location>
        <begin position="244"/>
        <end position="285"/>
    </location>
</feature>
<sequence>MTDQPRQQESGDTPGNQVLRGAVGVNELDDDVTAGFYWLTSPFTDAKGFAKVFPHTAQDLREEKVTPEEVADGLEDLYFQEALGDRSSFRENEIGTFSKLSARIATTKVLPRRFFAHCTDEEKQNVIQAFSMELELVFQELVLRGKALEDHTGNAFAKSLLENVCERWSDRIDRDLFRGVAGSFLRECPYYGGTVDLFVELLKVVYGEIDNSGEVIQLASQKKRNWIESLQDVAEGLHQVGETCWECETVPADQALRKCSKCLAARYCSRECQRKAWKSGHRTKCDDLRTHYSNFLSSLRIVDEMHDTGTPAEQIGIILSANVDYLSLRMAFVTGVAPFSDQVDGPSMKFFYDNLRRVARGEWWFYEETDPSLYASQIEHSLQNYDFARLSPLLCYDWFGAFGPGSAEVVGARITQSLKHPDSPLCAYFRDVGSGMAMPAARFLEIYKAQAPWQRCDSTDRLRLRRQQRARCVQGFRNEFHK</sequence>
<dbReference type="Gene3D" id="6.10.140.2220">
    <property type="match status" value="1"/>
</dbReference>
<keyword evidence="3" id="KW-0862">Zinc</keyword>
<evidence type="ECO:0000313" key="6">
    <source>
        <dbReference type="EMBL" id="CAD9274563.1"/>
    </source>
</evidence>